<feature type="region of interest" description="Disordered" evidence="1">
    <location>
        <begin position="1"/>
        <end position="25"/>
    </location>
</feature>
<comment type="caution">
    <text evidence="2">The sequence shown here is derived from an EMBL/GenBank/DDBJ whole genome shotgun (WGS) entry which is preliminary data.</text>
</comment>
<organism evidence="2 3">
    <name type="scientific">Gomphosphaeria aponina SAG 52.96 = DSM 107014</name>
    <dbReference type="NCBI Taxonomy" id="1521640"/>
    <lineage>
        <taxon>Bacteria</taxon>
        <taxon>Bacillati</taxon>
        <taxon>Cyanobacteriota</taxon>
        <taxon>Cyanophyceae</taxon>
        <taxon>Oscillatoriophycideae</taxon>
        <taxon>Chroococcales</taxon>
        <taxon>Gomphosphaeriaceae</taxon>
        <taxon>Gomphosphaeria</taxon>
    </lineage>
</organism>
<gene>
    <name evidence="2" type="ORF">DSM107014_03615</name>
</gene>
<protein>
    <submittedName>
        <fullName evidence="2">Uncharacterized protein</fullName>
    </submittedName>
</protein>
<dbReference type="Proteomes" id="UP000767446">
    <property type="component" value="Unassembled WGS sequence"/>
</dbReference>
<dbReference type="AlphaFoldDB" id="A0A941GNJ8"/>
<sequence length="92" mass="9774">MKNNSQSNNDNINPEKIPGIEKEFTKPSGELPLASAVEAMGKIKLSEGLDCSEVAEDILAATGGEGEILYVNSPPGGFLNLLEENKIEPGFL</sequence>
<proteinExistence type="predicted"/>
<accession>A0A941GNJ8</accession>
<evidence type="ECO:0000313" key="2">
    <source>
        <dbReference type="EMBL" id="MBR8826987.1"/>
    </source>
</evidence>
<dbReference type="EMBL" id="JADQBC010000016">
    <property type="protein sequence ID" value="MBR8826987.1"/>
    <property type="molecule type" value="Genomic_DNA"/>
</dbReference>
<name>A0A941GNJ8_9CHRO</name>
<evidence type="ECO:0000256" key="1">
    <source>
        <dbReference type="SAM" id="MobiDB-lite"/>
    </source>
</evidence>
<feature type="compositionally biased region" description="Low complexity" evidence="1">
    <location>
        <begin position="1"/>
        <end position="12"/>
    </location>
</feature>
<evidence type="ECO:0000313" key="3">
    <source>
        <dbReference type="Proteomes" id="UP000767446"/>
    </source>
</evidence>
<reference evidence="2" key="1">
    <citation type="submission" date="2021-02" db="EMBL/GenBank/DDBJ databases">
        <title>Metagenome analyses of Stigonema ocellatum DSM 106950, Chlorogloea purpurea SAG 13.99 and Gomphosphaeria aponina DSM 107014.</title>
        <authorList>
            <person name="Marter P."/>
            <person name="Huang S."/>
        </authorList>
    </citation>
    <scope>NUCLEOTIDE SEQUENCE</scope>
    <source>
        <strain evidence="2">JP213</strain>
    </source>
</reference>